<dbReference type="PANTHER" id="PTHR10361:SF28">
    <property type="entry name" value="P3 PROTEIN-RELATED"/>
    <property type="match status" value="1"/>
</dbReference>
<evidence type="ECO:0000256" key="1">
    <source>
        <dbReference type="ARBA" id="ARBA00004141"/>
    </source>
</evidence>
<gene>
    <name evidence="6" type="ORF">PM3016_767</name>
</gene>
<dbReference type="InterPro" id="IPR002657">
    <property type="entry name" value="BilAc:Na_symport/Acr3"/>
</dbReference>
<dbReference type="RefSeq" id="WP_014368512.1">
    <property type="nucleotide sequence ID" value="NC_016935.1"/>
</dbReference>
<dbReference type="STRING" id="1116391.PM3016_767"/>
<feature type="transmembrane region" description="Helical" evidence="5">
    <location>
        <begin position="163"/>
        <end position="185"/>
    </location>
</feature>
<feature type="transmembrane region" description="Helical" evidence="5">
    <location>
        <begin position="129"/>
        <end position="151"/>
    </location>
</feature>
<feature type="transmembrane region" description="Helical" evidence="5">
    <location>
        <begin position="16"/>
        <end position="36"/>
    </location>
</feature>
<keyword evidence="7" id="KW-1185">Reference proteome</keyword>
<name>H6N8X5_9BACL</name>
<dbReference type="Proteomes" id="UP000007523">
    <property type="component" value="Chromosome"/>
</dbReference>
<protein>
    <submittedName>
        <fullName evidence="6">Bile acid:sodium symporter</fullName>
    </submittedName>
</protein>
<keyword evidence="3 5" id="KW-1133">Transmembrane helix</keyword>
<dbReference type="InterPro" id="IPR004710">
    <property type="entry name" value="Bilac:Na_transpt"/>
</dbReference>
<keyword evidence="4 5" id="KW-0472">Membrane</keyword>
<accession>H6N8X5</accession>
<organism evidence="6 7">
    <name type="scientific">Paenibacillus mucilaginosus 3016</name>
    <dbReference type="NCBI Taxonomy" id="1116391"/>
    <lineage>
        <taxon>Bacteria</taxon>
        <taxon>Bacillati</taxon>
        <taxon>Bacillota</taxon>
        <taxon>Bacilli</taxon>
        <taxon>Bacillales</taxon>
        <taxon>Paenibacillaceae</taxon>
        <taxon>Paenibacillus</taxon>
    </lineage>
</organism>
<evidence type="ECO:0000256" key="3">
    <source>
        <dbReference type="ARBA" id="ARBA00022989"/>
    </source>
</evidence>
<dbReference type="HOGENOM" id="CLU_071795_0_0_9"/>
<evidence type="ECO:0000256" key="4">
    <source>
        <dbReference type="ARBA" id="ARBA00023136"/>
    </source>
</evidence>
<feature type="transmembrane region" description="Helical" evidence="5">
    <location>
        <begin position="73"/>
        <end position="96"/>
    </location>
</feature>
<evidence type="ECO:0000313" key="6">
    <source>
        <dbReference type="EMBL" id="AFC27721.1"/>
    </source>
</evidence>
<dbReference type="AlphaFoldDB" id="H6N8X5"/>
<feature type="transmembrane region" description="Helical" evidence="5">
    <location>
        <begin position="42"/>
        <end position="61"/>
    </location>
</feature>
<feature type="transmembrane region" description="Helical" evidence="5">
    <location>
        <begin position="260"/>
        <end position="285"/>
    </location>
</feature>
<dbReference type="PANTHER" id="PTHR10361">
    <property type="entry name" value="SODIUM-BILE ACID COTRANSPORTER"/>
    <property type="match status" value="1"/>
</dbReference>
<feature type="transmembrane region" description="Helical" evidence="5">
    <location>
        <begin position="230"/>
        <end position="248"/>
    </location>
</feature>
<evidence type="ECO:0000256" key="2">
    <source>
        <dbReference type="ARBA" id="ARBA00022692"/>
    </source>
</evidence>
<feature type="transmembrane region" description="Helical" evidence="5">
    <location>
        <begin position="102"/>
        <end position="122"/>
    </location>
</feature>
<sequence>MGEEPMLQRINKTMETWMPLITPSSVLIGMLCAAWFSPFTAWVPWIFAFMTFSGSLSLNFGDLKRVLSHPMPIFVFLIVLHGVMPLMAWGVGHLAFPDDPLTVTGLILLLSIPTGIVSFMWVSMYKGHIALTLSMILVDTMLSPFLVPFTLSLMVGTKVEMDVWGMMEGLAWMVVVPSLLGMALNQWTRGAVKTKLGPKLAPFSKIGLAVVIMINSSVIAGYLTGFTAELLFLAAICVLVVALGYGIGRGTASLFGWDRSVAVTMTFNCGMRNISAGAVLAIAYFPPPVALPAIIGMVFQQMMASLFAYMFFGRKAAAGTAGAAATKHSA</sequence>
<comment type="subcellular location">
    <subcellularLocation>
        <location evidence="1">Membrane</location>
        <topology evidence="1">Multi-pass membrane protein</topology>
    </subcellularLocation>
</comment>
<evidence type="ECO:0000256" key="5">
    <source>
        <dbReference type="SAM" id="Phobius"/>
    </source>
</evidence>
<dbReference type="Gene3D" id="1.20.1530.20">
    <property type="match status" value="1"/>
</dbReference>
<dbReference type="InterPro" id="IPR038770">
    <property type="entry name" value="Na+/solute_symporter_sf"/>
</dbReference>
<reference evidence="6 7" key="1">
    <citation type="journal article" date="2012" name="J. Bacteriol.">
        <title>Complete Genome Sequence of Paenibacillus mucilaginosus 3016, a Bacterium Functional as Microbial Fertilizer.</title>
        <authorList>
            <person name="Ma M."/>
            <person name="Wang Z."/>
            <person name="Li L."/>
            <person name="Jiang X."/>
            <person name="Guan D."/>
            <person name="Cao F."/>
            <person name="Chen H."/>
            <person name="Wang X."/>
            <person name="Shen D."/>
            <person name="Du B."/>
            <person name="Li J."/>
        </authorList>
    </citation>
    <scope>NUCLEOTIDE SEQUENCE [LARGE SCALE GENOMIC DNA]</scope>
    <source>
        <strain evidence="6 7">3016</strain>
    </source>
</reference>
<dbReference type="KEGG" id="pmq:PM3016_767"/>
<evidence type="ECO:0000313" key="7">
    <source>
        <dbReference type="Proteomes" id="UP000007523"/>
    </source>
</evidence>
<proteinExistence type="predicted"/>
<dbReference type="Pfam" id="PF01758">
    <property type="entry name" value="SBF"/>
    <property type="match status" value="1"/>
</dbReference>
<feature type="transmembrane region" description="Helical" evidence="5">
    <location>
        <begin position="206"/>
        <end position="224"/>
    </location>
</feature>
<keyword evidence="2 5" id="KW-0812">Transmembrane</keyword>
<feature type="transmembrane region" description="Helical" evidence="5">
    <location>
        <begin position="291"/>
        <end position="312"/>
    </location>
</feature>
<dbReference type="EMBL" id="CP003235">
    <property type="protein sequence ID" value="AFC27721.1"/>
    <property type="molecule type" value="Genomic_DNA"/>
</dbReference>
<dbReference type="GO" id="GO:0016020">
    <property type="term" value="C:membrane"/>
    <property type="evidence" value="ECO:0007669"/>
    <property type="project" value="UniProtKB-SubCell"/>
</dbReference>